<dbReference type="Proteomes" id="UP000812277">
    <property type="component" value="Unassembled WGS sequence"/>
</dbReference>
<evidence type="ECO:0000313" key="2">
    <source>
        <dbReference type="Proteomes" id="UP000812277"/>
    </source>
</evidence>
<organism evidence="1 2">
    <name type="scientific">Paenibacillus oenotherae</name>
    <dbReference type="NCBI Taxonomy" id="1435645"/>
    <lineage>
        <taxon>Bacteria</taxon>
        <taxon>Bacillati</taxon>
        <taxon>Bacillota</taxon>
        <taxon>Bacilli</taxon>
        <taxon>Bacillales</taxon>
        <taxon>Paenibacillaceae</taxon>
        <taxon>Paenibacillus</taxon>
    </lineage>
</organism>
<gene>
    <name evidence="1" type="ORF">K0T92_15325</name>
</gene>
<protein>
    <recommendedName>
        <fullName evidence="3">Tetratricopeptide repeat protein</fullName>
    </recommendedName>
</protein>
<name>A0ABS7D8B7_9BACL</name>
<proteinExistence type="predicted"/>
<sequence>MKNRYNNLRYQTWSMPDGKAKLALMEEAIRIADQYLTEEDAYQSRMDYSSAALECGCPERLLVSFAWCLSKFERQPDQYSSHSIMWHYKWVLNQIWRMPQMTAEMIGQVFDDFKEKCLHYGYTLRPYYQQQVSYMLSQGRTEEAALYYKEWRSAARDGLSDCKACEQNLFGVYYFRLNQNKRGLQMLKPIMEGRMSCGSIPENTYGNLLGPLLKMKEYEQAKETAAKAYQVTNGPQYLKEYGTLMEYYTVTDMPKAVKLYERTIHLGLAFKMPWDRFHYLLSVRLFLQEWSKARRRKKLAASEQVTLEWLEQETRSLAAAFDARNGSDYCTLHIEEKEEQIRKLIAVYRKS</sequence>
<comment type="caution">
    <text evidence="1">The sequence shown here is derived from an EMBL/GenBank/DDBJ whole genome shotgun (WGS) entry which is preliminary data.</text>
</comment>
<dbReference type="RefSeq" id="WP_219873354.1">
    <property type="nucleotide sequence ID" value="NZ_JAHZIJ010000010.1"/>
</dbReference>
<reference evidence="1 2" key="1">
    <citation type="submission" date="2021-07" db="EMBL/GenBank/DDBJ databases">
        <title>Paenibacillus radiodurans sp. nov., isolated from the southeastern edge of Tengger Desert.</title>
        <authorList>
            <person name="Zhang G."/>
        </authorList>
    </citation>
    <scope>NUCLEOTIDE SEQUENCE [LARGE SCALE GENOMIC DNA]</scope>
    <source>
        <strain evidence="1 2">DT7-4</strain>
    </source>
</reference>
<evidence type="ECO:0008006" key="3">
    <source>
        <dbReference type="Google" id="ProtNLM"/>
    </source>
</evidence>
<evidence type="ECO:0000313" key="1">
    <source>
        <dbReference type="EMBL" id="MBW7476116.1"/>
    </source>
</evidence>
<keyword evidence="2" id="KW-1185">Reference proteome</keyword>
<accession>A0ABS7D8B7</accession>
<dbReference type="EMBL" id="JAHZIJ010000010">
    <property type="protein sequence ID" value="MBW7476116.1"/>
    <property type="molecule type" value="Genomic_DNA"/>
</dbReference>